<comment type="caution">
    <text evidence="2">The sequence shown here is derived from an EMBL/GenBank/DDBJ whole genome shotgun (WGS) entry which is preliminary data.</text>
</comment>
<feature type="region of interest" description="Disordered" evidence="1">
    <location>
        <begin position="207"/>
        <end position="256"/>
    </location>
</feature>
<dbReference type="PANTHER" id="PTHR37911:SF1">
    <property type="entry name" value="OS04G0497900 PROTEIN"/>
    <property type="match status" value="1"/>
</dbReference>
<protein>
    <submittedName>
        <fullName evidence="2">Uncharacterized protein</fullName>
    </submittedName>
</protein>
<feature type="region of interest" description="Disordered" evidence="1">
    <location>
        <begin position="1"/>
        <end position="27"/>
    </location>
</feature>
<dbReference type="AlphaFoldDB" id="A0AAN8WID0"/>
<evidence type="ECO:0000313" key="3">
    <source>
        <dbReference type="Proteomes" id="UP001370490"/>
    </source>
</evidence>
<dbReference type="Proteomes" id="UP001370490">
    <property type="component" value="Unassembled WGS sequence"/>
</dbReference>
<name>A0AAN8WID0_9MAGN</name>
<dbReference type="PANTHER" id="PTHR37911">
    <property type="entry name" value="OSJNBA0067K08.20 PROTEIN"/>
    <property type="match status" value="1"/>
</dbReference>
<proteinExistence type="predicted"/>
<keyword evidence="3" id="KW-1185">Reference proteome</keyword>
<reference evidence="2 3" key="1">
    <citation type="submission" date="2023-12" db="EMBL/GenBank/DDBJ databases">
        <title>A high-quality genome assembly for Dillenia turbinata (Dilleniales).</title>
        <authorList>
            <person name="Chanderbali A."/>
        </authorList>
    </citation>
    <scope>NUCLEOTIDE SEQUENCE [LARGE SCALE GENOMIC DNA]</scope>
    <source>
        <strain evidence="2">LSX21</strain>
        <tissue evidence="2">Leaf</tissue>
    </source>
</reference>
<feature type="compositionally biased region" description="Acidic residues" evidence="1">
    <location>
        <begin position="226"/>
        <end position="237"/>
    </location>
</feature>
<sequence>MHSSVSRAEVTKDPESPLQDASRAPQELGGKQRVMLESEARSLLKACFTGLKTLIRINQIILLKMTFKRLVWVMIECHPSGGLVNCHGNNGLWCVNLWLRLRRKRDWNKWTLMGRFANKTGALITQCAGEVGCWEVELCTYSGGLCKIVKMNPKAYVDDVVKAYEKLSDEKKSGCVGFLLLNHSKLWLHPYTKEWKAKLEEIELGCDAPDDDDDGGGGGVVVNKDGEDDDVVLDMEDGQVAGGGDDDGVFDIKEDNLDEEEYPKYWD</sequence>
<organism evidence="2 3">
    <name type="scientific">Dillenia turbinata</name>
    <dbReference type="NCBI Taxonomy" id="194707"/>
    <lineage>
        <taxon>Eukaryota</taxon>
        <taxon>Viridiplantae</taxon>
        <taxon>Streptophyta</taxon>
        <taxon>Embryophyta</taxon>
        <taxon>Tracheophyta</taxon>
        <taxon>Spermatophyta</taxon>
        <taxon>Magnoliopsida</taxon>
        <taxon>eudicotyledons</taxon>
        <taxon>Gunneridae</taxon>
        <taxon>Pentapetalae</taxon>
        <taxon>Dilleniales</taxon>
        <taxon>Dilleniaceae</taxon>
        <taxon>Dillenia</taxon>
    </lineage>
</organism>
<evidence type="ECO:0000313" key="2">
    <source>
        <dbReference type="EMBL" id="KAK6946632.1"/>
    </source>
</evidence>
<evidence type="ECO:0000256" key="1">
    <source>
        <dbReference type="SAM" id="MobiDB-lite"/>
    </source>
</evidence>
<accession>A0AAN8WID0</accession>
<gene>
    <name evidence="2" type="ORF">RJ641_000105</name>
</gene>
<dbReference type="EMBL" id="JBAMMX010000001">
    <property type="protein sequence ID" value="KAK6946632.1"/>
    <property type="molecule type" value="Genomic_DNA"/>
</dbReference>